<feature type="region of interest" description="Disordered" evidence="1">
    <location>
        <begin position="44"/>
        <end position="98"/>
    </location>
</feature>
<dbReference type="Proteomes" id="UP001586593">
    <property type="component" value="Unassembled WGS sequence"/>
</dbReference>
<reference evidence="2 3" key="1">
    <citation type="journal article" date="2024" name="Commun. Biol.">
        <title>Comparative genomic analysis of thermophilic fungi reveals convergent evolutionary adaptations and gene losses.</title>
        <authorList>
            <person name="Steindorff A.S."/>
            <person name="Aguilar-Pontes M.V."/>
            <person name="Robinson A.J."/>
            <person name="Andreopoulos B."/>
            <person name="LaButti K."/>
            <person name="Kuo A."/>
            <person name="Mondo S."/>
            <person name="Riley R."/>
            <person name="Otillar R."/>
            <person name="Haridas S."/>
            <person name="Lipzen A."/>
            <person name="Grimwood J."/>
            <person name="Schmutz J."/>
            <person name="Clum A."/>
            <person name="Reid I.D."/>
            <person name="Moisan M.C."/>
            <person name="Butler G."/>
            <person name="Nguyen T.T.M."/>
            <person name="Dewar K."/>
            <person name="Conant G."/>
            <person name="Drula E."/>
            <person name="Henrissat B."/>
            <person name="Hansel C."/>
            <person name="Singer S."/>
            <person name="Hutchinson M.I."/>
            <person name="de Vries R.P."/>
            <person name="Natvig D.O."/>
            <person name="Powell A.J."/>
            <person name="Tsang A."/>
            <person name="Grigoriev I.V."/>
        </authorList>
    </citation>
    <scope>NUCLEOTIDE SEQUENCE [LARGE SCALE GENOMIC DNA]</scope>
    <source>
        <strain evidence="2 3">ATCC 24622</strain>
    </source>
</reference>
<evidence type="ECO:0000313" key="2">
    <source>
        <dbReference type="EMBL" id="KAL1835009.1"/>
    </source>
</evidence>
<organism evidence="2 3">
    <name type="scientific">Phialemonium thermophilum</name>
    <dbReference type="NCBI Taxonomy" id="223376"/>
    <lineage>
        <taxon>Eukaryota</taxon>
        <taxon>Fungi</taxon>
        <taxon>Dikarya</taxon>
        <taxon>Ascomycota</taxon>
        <taxon>Pezizomycotina</taxon>
        <taxon>Sordariomycetes</taxon>
        <taxon>Sordariomycetidae</taxon>
        <taxon>Cephalothecales</taxon>
        <taxon>Cephalothecaceae</taxon>
        <taxon>Phialemonium</taxon>
    </lineage>
</organism>
<name>A0ABR3UZD5_9PEZI</name>
<gene>
    <name evidence="2" type="ORF">VTK73DRAFT_6469</name>
</gene>
<comment type="caution">
    <text evidence="2">The sequence shown here is derived from an EMBL/GenBank/DDBJ whole genome shotgun (WGS) entry which is preliminary data.</text>
</comment>
<proteinExistence type="predicted"/>
<evidence type="ECO:0000313" key="3">
    <source>
        <dbReference type="Proteomes" id="UP001586593"/>
    </source>
</evidence>
<evidence type="ECO:0000256" key="1">
    <source>
        <dbReference type="SAM" id="MobiDB-lite"/>
    </source>
</evidence>
<sequence length="98" mass="10583">MVVSLPSSFMIAIRLIYAFVYSTPLTCSLVRRTREAVPFCLVPPPRAQSNSAGDLEKRSRSFSVSPTLFPVPSTPPRSPSSRESPPQSPRGPAPAAAR</sequence>
<keyword evidence="3" id="KW-1185">Reference proteome</keyword>
<evidence type="ECO:0008006" key="4">
    <source>
        <dbReference type="Google" id="ProtNLM"/>
    </source>
</evidence>
<dbReference type="EMBL" id="JAZHXJ010003647">
    <property type="protein sequence ID" value="KAL1835009.1"/>
    <property type="molecule type" value="Genomic_DNA"/>
</dbReference>
<accession>A0ABR3UZD5</accession>
<protein>
    <recommendedName>
        <fullName evidence="4">Secreted protein</fullName>
    </recommendedName>
</protein>